<dbReference type="AlphaFoldDB" id="A0A0A2G3E3"/>
<proteinExistence type="predicted"/>
<feature type="transmembrane region" description="Helical" evidence="1">
    <location>
        <begin position="109"/>
        <end position="137"/>
    </location>
</feature>
<dbReference type="InterPro" id="IPR045625">
    <property type="entry name" value="DUF6427"/>
</dbReference>
<dbReference type="STRING" id="266762.HQ36_05860"/>
<dbReference type="RefSeq" id="WP_036884334.1">
    <property type="nucleotide sequence ID" value="NZ_JQZW01000009.1"/>
</dbReference>
<feature type="transmembrane region" description="Helical" evidence="1">
    <location>
        <begin position="72"/>
        <end position="97"/>
    </location>
</feature>
<dbReference type="EMBL" id="JQZW01000009">
    <property type="protein sequence ID" value="KGN97781.1"/>
    <property type="molecule type" value="Genomic_DNA"/>
</dbReference>
<keyword evidence="1" id="KW-0812">Transmembrane</keyword>
<feature type="transmembrane region" description="Helical" evidence="1">
    <location>
        <begin position="299"/>
        <end position="316"/>
    </location>
</feature>
<dbReference type="OrthoDB" id="9983586at2"/>
<gene>
    <name evidence="2" type="ORF">HQ36_05860</name>
</gene>
<feature type="transmembrane region" description="Helical" evidence="1">
    <location>
        <begin position="34"/>
        <end position="52"/>
    </location>
</feature>
<dbReference type="Pfam" id="PF19992">
    <property type="entry name" value="DUF6427"/>
    <property type="match status" value="1"/>
</dbReference>
<feature type="transmembrane region" description="Helical" evidence="1">
    <location>
        <begin position="243"/>
        <end position="266"/>
    </location>
</feature>
<evidence type="ECO:0000313" key="3">
    <source>
        <dbReference type="Proteomes" id="UP000030134"/>
    </source>
</evidence>
<organism evidence="2 3">
    <name type="scientific">Porphyromonas gingivicanis</name>
    <dbReference type="NCBI Taxonomy" id="266762"/>
    <lineage>
        <taxon>Bacteria</taxon>
        <taxon>Pseudomonadati</taxon>
        <taxon>Bacteroidota</taxon>
        <taxon>Bacteroidia</taxon>
        <taxon>Bacteroidales</taxon>
        <taxon>Porphyromonadaceae</taxon>
        <taxon>Porphyromonas</taxon>
    </lineage>
</organism>
<feature type="transmembrane region" description="Helical" evidence="1">
    <location>
        <begin position="157"/>
        <end position="181"/>
    </location>
</feature>
<feature type="transmembrane region" description="Helical" evidence="1">
    <location>
        <begin position="273"/>
        <end position="293"/>
    </location>
</feature>
<accession>A0A0A2G3E3</accession>
<feature type="transmembrane region" description="Helical" evidence="1">
    <location>
        <begin position="321"/>
        <end position="342"/>
    </location>
</feature>
<keyword evidence="1" id="KW-0472">Membrane</keyword>
<evidence type="ECO:0000313" key="2">
    <source>
        <dbReference type="EMBL" id="KGN97781.1"/>
    </source>
</evidence>
<protein>
    <recommendedName>
        <fullName evidence="4">Beta-carotene 15,15'-monooxygenase</fullName>
    </recommendedName>
</protein>
<comment type="caution">
    <text evidence="2">The sequence shown here is derived from an EMBL/GenBank/DDBJ whole genome shotgun (WGS) entry which is preliminary data.</text>
</comment>
<keyword evidence="3" id="KW-1185">Reference proteome</keyword>
<reference evidence="2 3" key="1">
    <citation type="submission" date="2014-08" db="EMBL/GenBank/DDBJ databases">
        <title>Porphyromonas gingivicanis strain:COT-022_OH1391 Genome sequencing.</title>
        <authorList>
            <person name="Wallis C."/>
            <person name="Deusch O."/>
            <person name="O'Flynn C."/>
            <person name="Davis I."/>
            <person name="Jospin G."/>
            <person name="Darling A.E."/>
            <person name="Coil D.A."/>
            <person name="Alexiev A."/>
            <person name="Horsfall A."/>
            <person name="Kirkwood N."/>
            <person name="Harris S."/>
            <person name="Eisen J.A."/>
        </authorList>
    </citation>
    <scope>NUCLEOTIDE SEQUENCE [LARGE SCALE GENOMIC DNA]</scope>
    <source>
        <strain evidence="3">COT-022 OH1391</strain>
    </source>
</reference>
<feature type="transmembrane region" description="Helical" evidence="1">
    <location>
        <begin position="193"/>
        <end position="216"/>
    </location>
</feature>
<evidence type="ECO:0000256" key="1">
    <source>
        <dbReference type="SAM" id="Phobius"/>
    </source>
</evidence>
<name>A0A0A2G3E3_9PORP</name>
<dbReference type="Proteomes" id="UP000030134">
    <property type="component" value="Unassembled WGS sequence"/>
</dbReference>
<evidence type="ECO:0008006" key="4">
    <source>
        <dbReference type="Google" id="ProtNLM"/>
    </source>
</evidence>
<sequence length="354" mass="40247">MDRDTFFFVRSFLLFSIVKRHSIFSKKRPYDRSLFWIALLFLSALFLMRSSYPLPVLSQGYFLDLYPLLPSSFAPTVTLFLFLVGLLVVRVTSNVYVLDDEDERSKATLLSLLLFFLFPLSFGSHPALSAIPFWGLAHYTLYASYREKNAPFEITDCAIALSLATIVWPPSILLVPIMLFNIIDLQAFSGRNLLAFLFGYIAPLLLLATILVMGGWQSAFLVSLEPMVQLQPIVYIDYLPSRVLFLGGGVLLLLYLWGIAGAMMHLSKKKVKVLQLTATLMRTLFLLLGGCLFTQHLEGFLLLMILPTALLLSGVIQRKRLFNILIILLMIVILALWSWLYYPHFTQLFHQSAI</sequence>
<keyword evidence="1" id="KW-1133">Transmembrane helix</keyword>